<dbReference type="Proteomes" id="UP000800038">
    <property type="component" value="Unassembled WGS sequence"/>
</dbReference>
<organism evidence="2 3">
    <name type="scientific">Clathrospora elynae</name>
    <dbReference type="NCBI Taxonomy" id="706981"/>
    <lineage>
        <taxon>Eukaryota</taxon>
        <taxon>Fungi</taxon>
        <taxon>Dikarya</taxon>
        <taxon>Ascomycota</taxon>
        <taxon>Pezizomycotina</taxon>
        <taxon>Dothideomycetes</taxon>
        <taxon>Pleosporomycetidae</taxon>
        <taxon>Pleosporales</taxon>
        <taxon>Diademaceae</taxon>
        <taxon>Clathrospora</taxon>
    </lineage>
</organism>
<keyword evidence="1" id="KW-0812">Transmembrane</keyword>
<feature type="transmembrane region" description="Helical" evidence="1">
    <location>
        <begin position="20"/>
        <end position="38"/>
    </location>
</feature>
<dbReference type="EMBL" id="ML976243">
    <property type="protein sequence ID" value="KAF1935689.1"/>
    <property type="molecule type" value="Genomic_DNA"/>
</dbReference>
<reference evidence="2" key="1">
    <citation type="journal article" date="2020" name="Stud. Mycol.">
        <title>101 Dothideomycetes genomes: a test case for predicting lifestyles and emergence of pathogens.</title>
        <authorList>
            <person name="Haridas S."/>
            <person name="Albert R."/>
            <person name="Binder M."/>
            <person name="Bloem J."/>
            <person name="Labutti K."/>
            <person name="Salamov A."/>
            <person name="Andreopoulos B."/>
            <person name="Baker S."/>
            <person name="Barry K."/>
            <person name="Bills G."/>
            <person name="Bluhm B."/>
            <person name="Cannon C."/>
            <person name="Castanera R."/>
            <person name="Culley D."/>
            <person name="Daum C."/>
            <person name="Ezra D."/>
            <person name="Gonzalez J."/>
            <person name="Henrissat B."/>
            <person name="Kuo A."/>
            <person name="Liang C."/>
            <person name="Lipzen A."/>
            <person name="Lutzoni F."/>
            <person name="Magnuson J."/>
            <person name="Mondo S."/>
            <person name="Nolan M."/>
            <person name="Ohm R."/>
            <person name="Pangilinan J."/>
            <person name="Park H.-J."/>
            <person name="Ramirez L."/>
            <person name="Alfaro M."/>
            <person name="Sun H."/>
            <person name="Tritt A."/>
            <person name="Yoshinaga Y."/>
            <person name="Zwiers L.-H."/>
            <person name="Turgeon B."/>
            <person name="Goodwin S."/>
            <person name="Spatafora J."/>
            <person name="Crous P."/>
            <person name="Grigoriev I."/>
        </authorList>
    </citation>
    <scope>NUCLEOTIDE SEQUENCE</scope>
    <source>
        <strain evidence="2">CBS 161.51</strain>
    </source>
</reference>
<name>A0A6A5S7D1_9PLEO</name>
<evidence type="ECO:0000313" key="2">
    <source>
        <dbReference type="EMBL" id="KAF1935689.1"/>
    </source>
</evidence>
<accession>A0A6A5S7D1</accession>
<evidence type="ECO:0000313" key="3">
    <source>
        <dbReference type="Proteomes" id="UP000800038"/>
    </source>
</evidence>
<keyword evidence="3" id="KW-1185">Reference proteome</keyword>
<sequence>MSTSSQVIWNWMDRALQNAFLITEVSLALTYTCALFLMRETGRVCIASLQSEIRGRSVGVVWFGDYIAQSKIGKTRICVWL</sequence>
<gene>
    <name evidence="2" type="ORF">EJ02DRAFT_117077</name>
</gene>
<evidence type="ECO:0000256" key="1">
    <source>
        <dbReference type="SAM" id="Phobius"/>
    </source>
</evidence>
<dbReference type="AlphaFoldDB" id="A0A6A5S7D1"/>
<proteinExistence type="predicted"/>
<keyword evidence="1" id="KW-0472">Membrane</keyword>
<protein>
    <submittedName>
        <fullName evidence="2">Uncharacterized protein</fullName>
    </submittedName>
</protein>
<keyword evidence="1" id="KW-1133">Transmembrane helix</keyword>